<dbReference type="InterPro" id="IPR050865">
    <property type="entry name" value="BEACH_Domain"/>
</dbReference>
<dbReference type="PROSITE" id="PS00678">
    <property type="entry name" value="WD_REPEATS_1"/>
    <property type="match status" value="1"/>
</dbReference>
<dbReference type="EMBL" id="JBICBT010000084">
    <property type="protein sequence ID" value="KAL3123867.1"/>
    <property type="molecule type" value="Genomic_DNA"/>
</dbReference>
<feature type="repeat" description="WD" evidence="3">
    <location>
        <begin position="54"/>
        <end position="95"/>
    </location>
</feature>
<comment type="caution">
    <text evidence="5">The sequence shown here is derived from an EMBL/GenBank/DDBJ whole genome shotgun (WGS) entry which is preliminary data.</text>
</comment>
<dbReference type="PROSITE" id="PS50082">
    <property type="entry name" value="WD_REPEATS_2"/>
    <property type="match status" value="1"/>
</dbReference>
<feature type="region of interest" description="Disordered" evidence="4">
    <location>
        <begin position="144"/>
        <end position="246"/>
    </location>
</feature>
<reference evidence="5 6" key="1">
    <citation type="submission" date="2024-10" db="EMBL/GenBank/DDBJ databases">
        <authorList>
            <person name="Kim D."/>
        </authorList>
    </citation>
    <scope>NUCLEOTIDE SEQUENCE [LARGE SCALE GENOMIC DNA]</scope>
    <source>
        <strain evidence="5">BH-2024</strain>
    </source>
</reference>
<dbReference type="PANTHER" id="PTHR13743:SF123">
    <property type="entry name" value="PROTEIN FAN"/>
    <property type="match status" value="1"/>
</dbReference>
<organism evidence="5 6">
    <name type="scientific">Heterodera trifolii</name>
    <dbReference type="NCBI Taxonomy" id="157864"/>
    <lineage>
        <taxon>Eukaryota</taxon>
        <taxon>Metazoa</taxon>
        <taxon>Ecdysozoa</taxon>
        <taxon>Nematoda</taxon>
        <taxon>Chromadorea</taxon>
        <taxon>Rhabditida</taxon>
        <taxon>Tylenchina</taxon>
        <taxon>Tylenchomorpha</taxon>
        <taxon>Tylenchoidea</taxon>
        <taxon>Heteroderidae</taxon>
        <taxon>Heteroderinae</taxon>
        <taxon>Heterodera</taxon>
    </lineage>
</organism>
<evidence type="ECO:0000313" key="6">
    <source>
        <dbReference type="Proteomes" id="UP001620626"/>
    </source>
</evidence>
<dbReference type="InterPro" id="IPR001680">
    <property type="entry name" value="WD40_rpt"/>
</dbReference>
<keyword evidence="2" id="KW-0677">Repeat</keyword>
<keyword evidence="1 3" id="KW-0853">WD repeat</keyword>
<dbReference type="Proteomes" id="UP001620626">
    <property type="component" value="Unassembled WGS sequence"/>
</dbReference>
<evidence type="ECO:0000313" key="5">
    <source>
        <dbReference type="EMBL" id="KAL3123867.1"/>
    </source>
</evidence>
<evidence type="ECO:0000256" key="2">
    <source>
        <dbReference type="ARBA" id="ARBA00022737"/>
    </source>
</evidence>
<evidence type="ECO:0000256" key="3">
    <source>
        <dbReference type="PROSITE-ProRule" id="PRU00221"/>
    </source>
</evidence>
<dbReference type="InterPro" id="IPR036322">
    <property type="entry name" value="WD40_repeat_dom_sf"/>
</dbReference>
<sequence>MNVWSVSGDRLFTRSKAILCYGVNRCGTVLCTGSQDLSLKVWQMDSGGLLIQVLVGHEEVPSCCCVSEDALTACSGALDRQLIMWDVQTAAALFTLRRPAVLRFLEISVDSTVAVKMAGAFNTHRQICLHNTPANLHSTSASRYERVTMPSPSSSSKHQPEAQARATTARGGAGGGSFALELSATTTGAASDDGPEPKGDRIPPANGADKEPVTSRASEVEAHANRLRAVAEQEQKQQAGTAGKIG</sequence>
<protein>
    <submittedName>
        <fullName evidence="5">Uncharacterized protein</fullName>
    </submittedName>
</protein>
<dbReference type="Gene3D" id="2.130.10.10">
    <property type="entry name" value="YVTN repeat-like/Quinoprotein amine dehydrogenase"/>
    <property type="match status" value="1"/>
</dbReference>
<dbReference type="InterPro" id="IPR019775">
    <property type="entry name" value="WD40_repeat_CS"/>
</dbReference>
<evidence type="ECO:0000256" key="4">
    <source>
        <dbReference type="SAM" id="MobiDB-lite"/>
    </source>
</evidence>
<dbReference type="Pfam" id="PF00400">
    <property type="entry name" value="WD40"/>
    <property type="match status" value="1"/>
</dbReference>
<dbReference type="InterPro" id="IPR015943">
    <property type="entry name" value="WD40/YVTN_repeat-like_dom_sf"/>
</dbReference>
<feature type="compositionally biased region" description="Basic and acidic residues" evidence="4">
    <location>
        <begin position="208"/>
        <end position="235"/>
    </location>
</feature>
<name>A0ABD2M9Z8_9BILA</name>
<dbReference type="SMART" id="SM00320">
    <property type="entry name" value="WD40"/>
    <property type="match status" value="2"/>
</dbReference>
<proteinExistence type="predicted"/>
<keyword evidence="6" id="KW-1185">Reference proteome</keyword>
<accession>A0ABD2M9Z8</accession>
<evidence type="ECO:0000256" key="1">
    <source>
        <dbReference type="ARBA" id="ARBA00022574"/>
    </source>
</evidence>
<dbReference type="SUPFAM" id="SSF50978">
    <property type="entry name" value="WD40 repeat-like"/>
    <property type="match status" value="1"/>
</dbReference>
<dbReference type="AlphaFoldDB" id="A0ABD2M9Z8"/>
<gene>
    <name evidence="5" type="ORF">niasHT_000024</name>
</gene>
<dbReference type="PANTHER" id="PTHR13743">
    <property type="entry name" value="BEIGE/BEACH-RELATED"/>
    <property type="match status" value="1"/>
</dbReference>